<feature type="compositionally biased region" description="Basic and acidic residues" evidence="1">
    <location>
        <begin position="12"/>
        <end position="24"/>
    </location>
</feature>
<evidence type="ECO:0000256" key="1">
    <source>
        <dbReference type="SAM" id="MobiDB-lite"/>
    </source>
</evidence>
<dbReference type="KEGG" id="tva:4765263"/>
<dbReference type="InParanoid" id="A2EIY4"/>
<proteinExistence type="predicted"/>
<name>A2EIY4_TRIV3</name>
<dbReference type="RefSeq" id="XP_001319597.1">
    <property type="nucleotide sequence ID" value="XM_001319562.1"/>
</dbReference>
<organism evidence="2 3">
    <name type="scientific">Trichomonas vaginalis (strain ATCC PRA-98 / G3)</name>
    <dbReference type="NCBI Taxonomy" id="412133"/>
    <lineage>
        <taxon>Eukaryota</taxon>
        <taxon>Metamonada</taxon>
        <taxon>Parabasalia</taxon>
        <taxon>Trichomonadida</taxon>
        <taxon>Trichomonadidae</taxon>
        <taxon>Trichomonas</taxon>
    </lineage>
</organism>
<reference evidence="2" key="1">
    <citation type="submission" date="2006-10" db="EMBL/GenBank/DDBJ databases">
        <authorList>
            <person name="Amadeo P."/>
            <person name="Zhao Q."/>
            <person name="Wortman J."/>
            <person name="Fraser-Liggett C."/>
            <person name="Carlton J."/>
        </authorList>
    </citation>
    <scope>NUCLEOTIDE SEQUENCE</scope>
    <source>
        <strain evidence="2">G3</strain>
    </source>
</reference>
<dbReference type="AlphaFoldDB" id="A2EIY4"/>
<reference evidence="2" key="2">
    <citation type="journal article" date="2007" name="Science">
        <title>Draft genome sequence of the sexually transmitted pathogen Trichomonas vaginalis.</title>
        <authorList>
            <person name="Carlton J.M."/>
            <person name="Hirt R.P."/>
            <person name="Silva J.C."/>
            <person name="Delcher A.L."/>
            <person name="Schatz M."/>
            <person name="Zhao Q."/>
            <person name="Wortman J.R."/>
            <person name="Bidwell S.L."/>
            <person name="Alsmark U.C.M."/>
            <person name="Besteiro S."/>
            <person name="Sicheritz-Ponten T."/>
            <person name="Noel C.J."/>
            <person name="Dacks J.B."/>
            <person name="Foster P.G."/>
            <person name="Simillion C."/>
            <person name="Van de Peer Y."/>
            <person name="Miranda-Saavedra D."/>
            <person name="Barton G.J."/>
            <person name="Westrop G.D."/>
            <person name="Mueller S."/>
            <person name="Dessi D."/>
            <person name="Fiori P.L."/>
            <person name="Ren Q."/>
            <person name="Paulsen I."/>
            <person name="Zhang H."/>
            <person name="Bastida-Corcuera F.D."/>
            <person name="Simoes-Barbosa A."/>
            <person name="Brown M.T."/>
            <person name="Hayes R.D."/>
            <person name="Mukherjee M."/>
            <person name="Okumura C.Y."/>
            <person name="Schneider R."/>
            <person name="Smith A.J."/>
            <person name="Vanacova S."/>
            <person name="Villalvazo M."/>
            <person name="Haas B.J."/>
            <person name="Pertea M."/>
            <person name="Feldblyum T.V."/>
            <person name="Utterback T.R."/>
            <person name="Shu C.L."/>
            <person name="Osoegawa K."/>
            <person name="de Jong P.J."/>
            <person name="Hrdy I."/>
            <person name="Horvathova L."/>
            <person name="Zubacova Z."/>
            <person name="Dolezal P."/>
            <person name="Malik S.B."/>
            <person name="Logsdon J.M. Jr."/>
            <person name="Henze K."/>
            <person name="Gupta A."/>
            <person name="Wang C.C."/>
            <person name="Dunne R.L."/>
            <person name="Upcroft J.A."/>
            <person name="Upcroft P."/>
            <person name="White O."/>
            <person name="Salzberg S.L."/>
            <person name="Tang P."/>
            <person name="Chiu C.-H."/>
            <person name="Lee Y.-S."/>
            <person name="Embley T.M."/>
            <person name="Coombs G.H."/>
            <person name="Mottram J.C."/>
            <person name="Tachezy J."/>
            <person name="Fraser-Liggett C.M."/>
            <person name="Johnson P.J."/>
        </authorList>
    </citation>
    <scope>NUCLEOTIDE SEQUENCE [LARGE SCALE GENOMIC DNA]</scope>
    <source>
        <strain evidence="2">G3</strain>
    </source>
</reference>
<gene>
    <name evidence="2" type="ORF">TVAG_204800</name>
</gene>
<evidence type="ECO:0000313" key="2">
    <source>
        <dbReference type="EMBL" id="EAY07374.1"/>
    </source>
</evidence>
<dbReference type="EMBL" id="DS113401">
    <property type="protein sequence ID" value="EAY07374.1"/>
    <property type="molecule type" value="Genomic_DNA"/>
</dbReference>
<dbReference type="SMR" id="A2EIY4"/>
<evidence type="ECO:0000313" key="3">
    <source>
        <dbReference type="Proteomes" id="UP000001542"/>
    </source>
</evidence>
<keyword evidence="3" id="KW-1185">Reference proteome</keyword>
<accession>A2EIY4</accession>
<dbReference type="VEuPathDB" id="TrichDB:TVAG_204800"/>
<dbReference type="VEuPathDB" id="TrichDB:TVAGG3_0661540"/>
<protein>
    <submittedName>
        <fullName evidence="2">Uncharacterized protein</fullName>
    </submittedName>
</protein>
<sequence>MSKYFNKIFKSTKKENNHDQKGPNDKSNSPATPAVIPIFIETNNYNAIVSKYTEELQKLNNPQLKEVNEYYQEQEKQSILLDENRDSIPADCDTYTNLICEIQSLDKEISERKTQNSKINSNIKKLEKRPQEILEIEQKLREIYKDYRKKNIK</sequence>
<dbReference type="Proteomes" id="UP000001542">
    <property type="component" value="Unassembled WGS sequence"/>
</dbReference>
<feature type="region of interest" description="Disordered" evidence="1">
    <location>
        <begin position="1"/>
        <end position="31"/>
    </location>
</feature>